<sequence length="121" mass="14806">MIIIDYKKKKQDSQMLLPTRSEPLTRTFYYEGRRKGNSFRNTHTHTLFHLHVIIIHPITLFIICITHHHLFFPFGTTAYLWVKLGYCLRTIKILYRCYLYRKHKNTDICLNRVRVWYLVFD</sequence>
<evidence type="ECO:0000313" key="2">
    <source>
        <dbReference type="EMBL" id="KAI9263139.1"/>
    </source>
</evidence>
<keyword evidence="1" id="KW-1133">Transmembrane helix</keyword>
<evidence type="ECO:0000313" key="3">
    <source>
        <dbReference type="Proteomes" id="UP001209540"/>
    </source>
</evidence>
<dbReference type="Proteomes" id="UP001209540">
    <property type="component" value="Unassembled WGS sequence"/>
</dbReference>
<keyword evidence="3" id="KW-1185">Reference proteome</keyword>
<reference evidence="2" key="1">
    <citation type="journal article" date="2022" name="IScience">
        <title>Evolution of zygomycete secretomes and the origins of terrestrial fungal ecologies.</title>
        <authorList>
            <person name="Chang Y."/>
            <person name="Wang Y."/>
            <person name="Mondo S."/>
            <person name="Ahrendt S."/>
            <person name="Andreopoulos W."/>
            <person name="Barry K."/>
            <person name="Beard J."/>
            <person name="Benny G.L."/>
            <person name="Blankenship S."/>
            <person name="Bonito G."/>
            <person name="Cuomo C."/>
            <person name="Desiro A."/>
            <person name="Gervers K.A."/>
            <person name="Hundley H."/>
            <person name="Kuo A."/>
            <person name="LaButti K."/>
            <person name="Lang B.F."/>
            <person name="Lipzen A."/>
            <person name="O'Donnell K."/>
            <person name="Pangilinan J."/>
            <person name="Reynolds N."/>
            <person name="Sandor L."/>
            <person name="Smith M.E."/>
            <person name="Tsang A."/>
            <person name="Grigoriev I.V."/>
            <person name="Stajich J.E."/>
            <person name="Spatafora J.W."/>
        </authorList>
    </citation>
    <scope>NUCLEOTIDE SEQUENCE</scope>
    <source>
        <strain evidence="2">RSA 2281</strain>
    </source>
</reference>
<evidence type="ECO:0000256" key="1">
    <source>
        <dbReference type="SAM" id="Phobius"/>
    </source>
</evidence>
<feature type="transmembrane region" description="Helical" evidence="1">
    <location>
        <begin position="78"/>
        <end position="95"/>
    </location>
</feature>
<keyword evidence="1" id="KW-0812">Transmembrane</keyword>
<organism evidence="2 3">
    <name type="scientific">Phascolomyces articulosus</name>
    <dbReference type="NCBI Taxonomy" id="60185"/>
    <lineage>
        <taxon>Eukaryota</taxon>
        <taxon>Fungi</taxon>
        <taxon>Fungi incertae sedis</taxon>
        <taxon>Mucoromycota</taxon>
        <taxon>Mucoromycotina</taxon>
        <taxon>Mucoromycetes</taxon>
        <taxon>Mucorales</taxon>
        <taxon>Lichtheimiaceae</taxon>
        <taxon>Phascolomyces</taxon>
    </lineage>
</organism>
<dbReference type="EMBL" id="JAIXMP010000013">
    <property type="protein sequence ID" value="KAI9263139.1"/>
    <property type="molecule type" value="Genomic_DNA"/>
</dbReference>
<name>A0AAD5K016_9FUNG</name>
<protein>
    <submittedName>
        <fullName evidence="2">Uncharacterized protein</fullName>
    </submittedName>
</protein>
<proteinExistence type="predicted"/>
<gene>
    <name evidence="2" type="ORF">BDA99DRAFT_58557</name>
</gene>
<keyword evidence="1" id="KW-0472">Membrane</keyword>
<comment type="caution">
    <text evidence="2">The sequence shown here is derived from an EMBL/GenBank/DDBJ whole genome shotgun (WGS) entry which is preliminary data.</text>
</comment>
<dbReference type="AlphaFoldDB" id="A0AAD5K016"/>
<accession>A0AAD5K016</accession>
<feature type="transmembrane region" description="Helical" evidence="1">
    <location>
        <begin position="47"/>
        <end position="72"/>
    </location>
</feature>
<reference evidence="2" key="2">
    <citation type="submission" date="2023-02" db="EMBL/GenBank/DDBJ databases">
        <authorList>
            <consortium name="DOE Joint Genome Institute"/>
            <person name="Mondo S.J."/>
            <person name="Chang Y."/>
            <person name="Wang Y."/>
            <person name="Ahrendt S."/>
            <person name="Andreopoulos W."/>
            <person name="Barry K."/>
            <person name="Beard J."/>
            <person name="Benny G.L."/>
            <person name="Blankenship S."/>
            <person name="Bonito G."/>
            <person name="Cuomo C."/>
            <person name="Desiro A."/>
            <person name="Gervers K.A."/>
            <person name="Hundley H."/>
            <person name="Kuo A."/>
            <person name="LaButti K."/>
            <person name="Lang B.F."/>
            <person name="Lipzen A."/>
            <person name="O'Donnell K."/>
            <person name="Pangilinan J."/>
            <person name="Reynolds N."/>
            <person name="Sandor L."/>
            <person name="Smith M.W."/>
            <person name="Tsang A."/>
            <person name="Grigoriev I.V."/>
            <person name="Stajich J.E."/>
            <person name="Spatafora J.W."/>
        </authorList>
    </citation>
    <scope>NUCLEOTIDE SEQUENCE</scope>
    <source>
        <strain evidence="2">RSA 2281</strain>
    </source>
</reference>